<evidence type="ECO:0000313" key="3">
    <source>
        <dbReference type="EMBL" id="QDL92700.1"/>
    </source>
</evidence>
<evidence type="ECO:0000313" key="4">
    <source>
        <dbReference type="Proteomes" id="UP000305888"/>
    </source>
</evidence>
<evidence type="ECO:0000256" key="1">
    <source>
        <dbReference type="SAM" id="MobiDB-lite"/>
    </source>
</evidence>
<name>A0A5B8FZ50_9RHOB</name>
<keyword evidence="2" id="KW-1133">Transmembrane helix</keyword>
<dbReference type="OrthoDB" id="9815569at2"/>
<keyword evidence="4" id="KW-1185">Reference proteome</keyword>
<gene>
    <name evidence="3" type="ORF">FDP22_13460</name>
</gene>
<dbReference type="Pfam" id="PF10028">
    <property type="entry name" value="DUF2270"/>
    <property type="match status" value="1"/>
</dbReference>
<dbReference type="AlphaFoldDB" id="A0A5B8FZ50"/>
<feature type="transmembrane region" description="Helical" evidence="2">
    <location>
        <begin position="100"/>
        <end position="121"/>
    </location>
</feature>
<sequence>MPQGVPAGDGGVAGATAEAAAQAQGAGRGAPGAEEGPARRPSGQREFTAAELGAIAHLYRAEIYRSTTWRTRLDTTTNWSVVTLGVALSITFAAPEASPLPLVLVGVLILLFLALEARRYLYFNVWRARSRWMETHLYAPMLHDGNLHLDENWQEVLAQDYWAPGYHISFMTAFGRRIRRNYLWILIIQSLAFLGKITVHPKPLESVSQLWDRAAVGPVPGVVIIGLGLLYVGSWCGIAIWSAAADRRKFGGERSRGSMG</sequence>
<evidence type="ECO:0000256" key="2">
    <source>
        <dbReference type="SAM" id="Phobius"/>
    </source>
</evidence>
<feature type="transmembrane region" description="Helical" evidence="2">
    <location>
        <begin position="181"/>
        <end position="199"/>
    </location>
</feature>
<organism evidence="3 4">
    <name type="scientific">Paroceanicella profunda</name>
    <dbReference type="NCBI Taxonomy" id="2579971"/>
    <lineage>
        <taxon>Bacteria</taxon>
        <taxon>Pseudomonadati</taxon>
        <taxon>Pseudomonadota</taxon>
        <taxon>Alphaproteobacteria</taxon>
        <taxon>Rhodobacterales</taxon>
        <taxon>Paracoccaceae</taxon>
        <taxon>Paroceanicella</taxon>
    </lineage>
</organism>
<dbReference type="Proteomes" id="UP000305888">
    <property type="component" value="Chromosome"/>
</dbReference>
<keyword evidence="2" id="KW-0472">Membrane</keyword>
<feature type="transmembrane region" description="Helical" evidence="2">
    <location>
        <begin position="76"/>
        <end position="94"/>
    </location>
</feature>
<dbReference type="InterPro" id="IPR014470">
    <property type="entry name" value="UCP01500"/>
</dbReference>
<reference evidence="3 4" key="1">
    <citation type="submission" date="2019-06" db="EMBL/GenBank/DDBJ databases">
        <title>Genome sequence of Rhodobacteraceae bacterium D4M1.</title>
        <authorList>
            <person name="Cao J."/>
        </authorList>
    </citation>
    <scope>NUCLEOTIDE SEQUENCE [LARGE SCALE GENOMIC DNA]</scope>
    <source>
        <strain evidence="3 4">D4M1</strain>
    </source>
</reference>
<proteinExistence type="predicted"/>
<feature type="transmembrane region" description="Helical" evidence="2">
    <location>
        <begin position="219"/>
        <end position="244"/>
    </location>
</feature>
<accession>A0A5B8FZ50</accession>
<feature type="compositionally biased region" description="Low complexity" evidence="1">
    <location>
        <begin position="14"/>
        <end position="41"/>
    </location>
</feature>
<dbReference type="KEGG" id="ppru:FDP22_13460"/>
<dbReference type="EMBL" id="CP040818">
    <property type="protein sequence ID" value="QDL92700.1"/>
    <property type="molecule type" value="Genomic_DNA"/>
</dbReference>
<keyword evidence="2" id="KW-0812">Transmembrane</keyword>
<feature type="region of interest" description="Disordered" evidence="1">
    <location>
        <begin position="1"/>
        <end position="44"/>
    </location>
</feature>
<protein>
    <submittedName>
        <fullName evidence="3">DUF2270 domain-containing protein</fullName>
    </submittedName>
</protein>
<dbReference type="PIRSF" id="PIRSF015000">
    <property type="entry name" value="UCP01500"/>
    <property type="match status" value="1"/>
</dbReference>